<dbReference type="EMBL" id="JACRSY010000001">
    <property type="protein sequence ID" value="MBC8578082.1"/>
    <property type="molecule type" value="Genomic_DNA"/>
</dbReference>
<keyword evidence="1" id="KW-0472">Membrane</keyword>
<keyword evidence="3" id="KW-1185">Reference proteome</keyword>
<accession>A0A926EGI5</accession>
<dbReference type="AlphaFoldDB" id="A0A926EGI5"/>
<feature type="transmembrane region" description="Helical" evidence="1">
    <location>
        <begin position="65"/>
        <end position="87"/>
    </location>
</feature>
<keyword evidence="1" id="KW-0812">Transmembrane</keyword>
<evidence type="ECO:0000313" key="3">
    <source>
        <dbReference type="Proteomes" id="UP000655830"/>
    </source>
</evidence>
<gene>
    <name evidence="2" type="ORF">H8718_00825</name>
</gene>
<evidence type="ECO:0000313" key="2">
    <source>
        <dbReference type="EMBL" id="MBC8578082.1"/>
    </source>
</evidence>
<name>A0A926EGI5_9FIRM</name>
<dbReference type="RefSeq" id="WP_177671173.1">
    <property type="nucleotide sequence ID" value="NZ_JACRSY010000001.1"/>
</dbReference>
<reference evidence="2" key="1">
    <citation type="submission" date="2020-08" db="EMBL/GenBank/DDBJ databases">
        <title>Genome public.</title>
        <authorList>
            <person name="Liu C."/>
            <person name="Sun Q."/>
        </authorList>
    </citation>
    <scope>NUCLEOTIDE SEQUENCE</scope>
    <source>
        <strain evidence="2">NSJ-12</strain>
    </source>
</reference>
<keyword evidence="1" id="KW-1133">Transmembrane helix</keyword>
<proteinExistence type="predicted"/>
<evidence type="ECO:0000256" key="1">
    <source>
        <dbReference type="SAM" id="Phobius"/>
    </source>
</evidence>
<comment type="caution">
    <text evidence="2">The sequence shown here is derived from an EMBL/GenBank/DDBJ whole genome shotgun (WGS) entry which is preliminary data.</text>
</comment>
<sequence length="93" mass="10579">MTMNKVNDEFKDDGRTVADMDIPGMPWYAGPNDRLGDRPKAKRNSLVEERIVLTKGEKRAIYKGIIAAILPLVLAFAVGYFFIFLFLDKVWLS</sequence>
<organism evidence="2 3">
    <name type="scientific">Zhenhengia yiwuensis</name>
    <dbReference type="NCBI Taxonomy" id="2763666"/>
    <lineage>
        <taxon>Bacteria</taxon>
        <taxon>Bacillati</taxon>
        <taxon>Bacillota</taxon>
        <taxon>Clostridia</taxon>
        <taxon>Lachnospirales</taxon>
        <taxon>Lachnospiraceae</taxon>
        <taxon>Zhenhengia</taxon>
    </lineage>
</organism>
<protein>
    <submittedName>
        <fullName evidence="2">Uncharacterized protein</fullName>
    </submittedName>
</protein>
<dbReference type="Proteomes" id="UP000655830">
    <property type="component" value="Unassembled WGS sequence"/>
</dbReference>